<accession>A0AAV1H4Q6</accession>
<organism evidence="7 8">
    <name type="scientific">Xyrichtys novacula</name>
    <name type="common">Pearly razorfish</name>
    <name type="synonym">Hemipteronotus novacula</name>
    <dbReference type="NCBI Taxonomy" id="13765"/>
    <lineage>
        <taxon>Eukaryota</taxon>
        <taxon>Metazoa</taxon>
        <taxon>Chordata</taxon>
        <taxon>Craniata</taxon>
        <taxon>Vertebrata</taxon>
        <taxon>Euteleostomi</taxon>
        <taxon>Actinopterygii</taxon>
        <taxon>Neopterygii</taxon>
        <taxon>Teleostei</taxon>
        <taxon>Neoteleostei</taxon>
        <taxon>Acanthomorphata</taxon>
        <taxon>Eupercaria</taxon>
        <taxon>Labriformes</taxon>
        <taxon>Labridae</taxon>
        <taxon>Xyrichtys</taxon>
    </lineage>
</organism>
<keyword evidence="3" id="KW-0862">Zinc</keyword>
<dbReference type="Pfam" id="PF07535">
    <property type="entry name" value="zf-DBF"/>
    <property type="match status" value="1"/>
</dbReference>
<evidence type="ECO:0000256" key="3">
    <source>
        <dbReference type="ARBA" id="ARBA00022833"/>
    </source>
</evidence>
<feature type="domain" description="DBF4-type" evidence="6">
    <location>
        <begin position="272"/>
        <end position="321"/>
    </location>
</feature>
<dbReference type="PANTHER" id="PTHR15375">
    <property type="entry name" value="ACTIVATOR OF S-PHASE KINASE-RELATED"/>
    <property type="match status" value="1"/>
</dbReference>
<dbReference type="GO" id="GO:0031431">
    <property type="term" value="C:Dbf4-dependent protein kinase complex"/>
    <property type="evidence" value="ECO:0007669"/>
    <property type="project" value="TreeGrafter"/>
</dbReference>
<name>A0AAV1H4Q6_XYRNO</name>
<evidence type="ECO:0000313" key="7">
    <source>
        <dbReference type="EMBL" id="CAJ1080997.1"/>
    </source>
</evidence>
<keyword evidence="8" id="KW-1185">Reference proteome</keyword>
<feature type="compositionally biased region" description="Polar residues" evidence="5">
    <location>
        <begin position="252"/>
        <end position="266"/>
    </location>
</feature>
<evidence type="ECO:0000259" key="6">
    <source>
        <dbReference type="PROSITE" id="PS51265"/>
    </source>
</evidence>
<feature type="region of interest" description="Disordered" evidence="5">
    <location>
        <begin position="229"/>
        <end position="271"/>
    </location>
</feature>
<proteinExistence type="predicted"/>
<dbReference type="PROSITE" id="PS51265">
    <property type="entry name" value="ZF_DBF4"/>
    <property type="match status" value="1"/>
</dbReference>
<keyword evidence="1" id="KW-0479">Metal-binding</keyword>
<gene>
    <name evidence="7" type="ORF">XNOV1_A009112</name>
</gene>
<evidence type="ECO:0000256" key="4">
    <source>
        <dbReference type="PROSITE-ProRule" id="PRU00600"/>
    </source>
</evidence>
<feature type="compositionally biased region" description="Polar residues" evidence="5">
    <location>
        <begin position="87"/>
        <end position="103"/>
    </location>
</feature>
<dbReference type="SMART" id="SM00586">
    <property type="entry name" value="ZnF_DBF"/>
    <property type="match status" value="1"/>
</dbReference>
<keyword evidence="2 4" id="KW-0863">Zinc-finger</keyword>
<dbReference type="GO" id="GO:1901987">
    <property type="term" value="P:regulation of cell cycle phase transition"/>
    <property type="evidence" value="ECO:0007669"/>
    <property type="project" value="TreeGrafter"/>
</dbReference>
<evidence type="ECO:0000256" key="1">
    <source>
        <dbReference type="ARBA" id="ARBA00022723"/>
    </source>
</evidence>
<evidence type="ECO:0000256" key="5">
    <source>
        <dbReference type="SAM" id="MobiDB-lite"/>
    </source>
</evidence>
<sequence length="797" mass="87924">MRDRQHAEEQGLLGLLCPGQKKLEGKTFYLDSVKKRATALLLEAISLLGGRVESFLHRDVSFVVTGSQEGLSEQKCTKDGAKETSGEAPSSIMTRENVTSNGKQRPGTPRSMVCGSRGKALLEKAIRNNERLLGNSVLANARSWGVKILYADDVLLYLKLLMRESISAVPKRLEKTQAKQGVHIVKAAALRSPYLKIEDLSRKYRPLHMQSMTFPTLWYSGRYSPFESPPPLFDKPTEQGHSKAREKKKVESSIQEKSQTPLSCSPSPWRPRKKDRSYCECCHQPFNNLEEHLQSDQHRAFVLDLSNYSILDQLVAEMLPGFTHASSHQLEETGDHPLPMEDVCELEPLTDVETEQAVKALQSFSAHTFDPSTGIQSLIPAFIQSPTTQADCVLPLSPAMPVLDVEPQSHHLAGQQPATHHLPPCLSVDPYSLPPVLSPQISYSSPEMEPHSPYSEPPVLSPQWFTKDNAVEGQACEMDTESVSHFVSADTPPVSNLLLPSMALTDTEEIKGSNQESLLGLSENIHARQDWDCAISFSSHSLPQQSATTTNPKKRWRSGSSEYSQSKRRRIAEKECKSEETERDIIAKPQDWLLFNKITCPPLQSPSHQKLPSVCPSQTHASKQSFATFSIPAVQNFSVASNQLDILGQSTTGVVNQPSCLLKSQTLDPQLHSPTGIPLSSQDSQRSLSLSTSVCIEPALIPDVATLCPSSSDSDWDCDLLSRLGATSTAPLSPTTQNPELDKDLLHTPCTWMHDTSYESHLHNALQPSNTAASLCGEEIDPTAFSRTVVQIVEVQH</sequence>
<dbReference type="AlphaFoldDB" id="A0AAV1H4Q6"/>
<evidence type="ECO:0000313" key="8">
    <source>
        <dbReference type="Proteomes" id="UP001178508"/>
    </source>
</evidence>
<dbReference type="PANTHER" id="PTHR15375:SF24">
    <property type="entry name" value="PROTEIN DBF4 HOMOLOG B"/>
    <property type="match status" value="1"/>
</dbReference>
<evidence type="ECO:0000256" key="2">
    <source>
        <dbReference type="ARBA" id="ARBA00022771"/>
    </source>
</evidence>
<dbReference type="GO" id="GO:0043539">
    <property type="term" value="F:protein serine/threonine kinase activator activity"/>
    <property type="evidence" value="ECO:0007669"/>
    <property type="project" value="TreeGrafter"/>
</dbReference>
<dbReference type="InterPro" id="IPR038545">
    <property type="entry name" value="Znf_DBF_sf"/>
</dbReference>
<feature type="region of interest" description="Disordered" evidence="5">
    <location>
        <begin position="77"/>
        <end position="114"/>
    </location>
</feature>
<dbReference type="InterPro" id="IPR051590">
    <property type="entry name" value="Replication_Regulatory_Kinase"/>
</dbReference>
<feature type="region of interest" description="Disordered" evidence="5">
    <location>
        <begin position="542"/>
        <end position="575"/>
    </location>
</feature>
<dbReference type="GO" id="GO:0008270">
    <property type="term" value="F:zinc ion binding"/>
    <property type="evidence" value="ECO:0007669"/>
    <property type="project" value="UniProtKB-KW"/>
</dbReference>
<dbReference type="FunFam" id="6.10.250.3410:FF:000001">
    <property type="entry name" value="Protein DBF4 homolog A"/>
    <property type="match status" value="1"/>
</dbReference>
<dbReference type="InterPro" id="IPR006572">
    <property type="entry name" value="Znf_DBF"/>
</dbReference>
<feature type="compositionally biased region" description="Basic and acidic residues" evidence="5">
    <location>
        <begin position="235"/>
        <end position="251"/>
    </location>
</feature>
<dbReference type="EMBL" id="OY660882">
    <property type="protein sequence ID" value="CAJ1080997.1"/>
    <property type="molecule type" value="Genomic_DNA"/>
</dbReference>
<dbReference type="Proteomes" id="UP001178508">
    <property type="component" value="Chromosome 19"/>
</dbReference>
<reference evidence="7" key="1">
    <citation type="submission" date="2023-08" db="EMBL/GenBank/DDBJ databases">
        <authorList>
            <person name="Alioto T."/>
            <person name="Alioto T."/>
            <person name="Gomez Garrido J."/>
        </authorList>
    </citation>
    <scope>NUCLEOTIDE SEQUENCE</scope>
</reference>
<dbReference type="GO" id="GO:0003676">
    <property type="term" value="F:nucleic acid binding"/>
    <property type="evidence" value="ECO:0007669"/>
    <property type="project" value="InterPro"/>
</dbReference>
<feature type="compositionally biased region" description="Polar residues" evidence="5">
    <location>
        <begin position="542"/>
        <end position="551"/>
    </location>
</feature>
<dbReference type="Gene3D" id="6.10.250.3410">
    <property type="entry name" value="DBF zinc finger"/>
    <property type="match status" value="1"/>
</dbReference>
<protein>
    <submittedName>
        <fullName evidence="7">Uncharacterized protein dbf4b</fullName>
    </submittedName>
</protein>
<dbReference type="GO" id="GO:0010571">
    <property type="term" value="P:positive regulation of nuclear cell cycle DNA replication"/>
    <property type="evidence" value="ECO:0007669"/>
    <property type="project" value="TreeGrafter"/>
</dbReference>